<evidence type="ECO:0000313" key="2">
    <source>
        <dbReference type="EMBL" id="KAJ1083259.1"/>
    </source>
</evidence>
<accession>A0AAV7KXD6</accession>
<organism evidence="2 3">
    <name type="scientific">Pleurodeles waltl</name>
    <name type="common">Iberian ribbed newt</name>
    <dbReference type="NCBI Taxonomy" id="8319"/>
    <lineage>
        <taxon>Eukaryota</taxon>
        <taxon>Metazoa</taxon>
        <taxon>Chordata</taxon>
        <taxon>Craniata</taxon>
        <taxon>Vertebrata</taxon>
        <taxon>Euteleostomi</taxon>
        <taxon>Amphibia</taxon>
        <taxon>Batrachia</taxon>
        <taxon>Caudata</taxon>
        <taxon>Salamandroidea</taxon>
        <taxon>Salamandridae</taxon>
        <taxon>Pleurodelinae</taxon>
        <taxon>Pleurodeles</taxon>
    </lineage>
</organism>
<sequence length="259" mass="28066">MHGAPRVQEPRGSTPTDLQEPQTTRVGLSGYCSLFEVQQSSVCLPHRPGQLNKKEGGSRRRTPECCGATRSGPFSQHRRDPSGSRGNSQPPEANPRYLRASASLQWAYAHFSPVAGVYPRSRYPRGLVVPGRLLRGRSRLRLLQDPRALCPQISAPWSSFDRACPPTSEGLLTVCRTSTASPPTAAVTPLHLRRGCGSNTPQPAPYLPVIIQVPLGVRVRSTPPTLFTSLSGGPGPGRSRSGLRVSAFARRPEPGRHFV</sequence>
<dbReference type="Proteomes" id="UP001066276">
    <property type="component" value="Chromosome 12"/>
</dbReference>
<proteinExistence type="predicted"/>
<comment type="caution">
    <text evidence="2">The sequence shown here is derived from an EMBL/GenBank/DDBJ whole genome shotgun (WGS) entry which is preliminary data.</text>
</comment>
<evidence type="ECO:0000313" key="3">
    <source>
        <dbReference type="Proteomes" id="UP001066276"/>
    </source>
</evidence>
<dbReference type="AlphaFoldDB" id="A0AAV7KXD6"/>
<feature type="compositionally biased region" description="Basic and acidic residues" evidence="1">
    <location>
        <begin position="52"/>
        <end position="63"/>
    </location>
</feature>
<keyword evidence="3" id="KW-1185">Reference proteome</keyword>
<name>A0AAV7KXD6_PLEWA</name>
<evidence type="ECO:0000256" key="1">
    <source>
        <dbReference type="SAM" id="MobiDB-lite"/>
    </source>
</evidence>
<reference evidence="2" key="1">
    <citation type="journal article" date="2022" name="bioRxiv">
        <title>Sequencing and chromosome-scale assembly of the giantPleurodeles waltlgenome.</title>
        <authorList>
            <person name="Brown T."/>
            <person name="Elewa A."/>
            <person name="Iarovenko S."/>
            <person name="Subramanian E."/>
            <person name="Araus A.J."/>
            <person name="Petzold A."/>
            <person name="Susuki M."/>
            <person name="Suzuki K.-i.T."/>
            <person name="Hayashi T."/>
            <person name="Toyoda A."/>
            <person name="Oliveira C."/>
            <person name="Osipova E."/>
            <person name="Leigh N.D."/>
            <person name="Simon A."/>
            <person name="Yun M.H."/>
        </authorList>
    </citation>
    <scope>NUCLEOTIDE SEQUENCE</scope>
    <source>
        <strain evidence="2">20211129_DDA</strain>
        <tissue evidence="2">Liver</tissue>
    </source>
</reference>
<dbReference type="EMBL" id="JANPWB010000016">
    <property type="protein sequence ID" value="KAJ1083259.1"/>
    <property type="molecule type" value="Genomic_DNA"/>
</dbReference>
<feature type="region of interest" description="Disordered" evidence="1">
    <location>
        <begin position="1"/>
        <end position="25"/>
    </location>
</feature>
<feature type="region of interest" description="Disordered" evidence="1">
    <location>
        <begin position="43"/>
        <end position="95"/>
    </location>
</feature>
<feature type="compositionally biased region" description="Polar residues" evidence="1">
    <location>
        <begin position="11"/>
        <end position="25"/>
    </location>
</feature>
<protein>
    <submittedName>
        <fullName evidence="2">Uncharacterized protein</fullName>
    </submittedName>
</protein>
<gene>
    <name evidence="2" type="ORF">NDU88_003418</name>
</gene>